<evidence type="ECO:0000313" key="3">
    <source>
        <dbReference type="EMBL" id="KAE8718620.1"/>
    </source>
</evidence>
<dbReference type="SUPFAM" id="SSF56815">
    <property type="entry name" value="Sec1/munc18-like (SM) proteins"/>
    <property type="match status" value="1"/>
</dbReference>
<keyword evidence="4" id="KW-1185">Reference proteome</keyword>
<proteinExistence type="inferred from homology"/>
<organism evidence="3 4">
    <name type="scientific">Hibiscus syriacus</name>
    <name type="common">Rose of Sharon</name>
    <dbReference type="NCBI Taxonomy" id="106335"/>
    <lineage>
        <taxon>Eukaryota</taxon>
        <taxon>Viridiplantae</taxon>
        <taxon>Streptophyta</taxon>
        <taxon>Embryophyta</taxon>
        <taxon>Tracheophyta</taxon>
        <taxon>Spermatophyta</taxon>
        <taxon>Magnoliopsida</taxon>
        <taxon>eudicotyledons</taxon>
        <taxon>Gunneridae</taxon>
        <taxon>Pentapetalae</taxon>
        <taxon>rosids</taxon>
        <taxon>malvids</taxon>
        <taxon>Malvales</taxon>
        <taxon>Malvaceae</taxon>
        <taxon>Malvoideae</taxon>
        <taxon>Hibiscus</taxon>
    </lineage>
</organism>
<comment type="similarity">
    <text evidence="1">Belongs to the STXBP/unc-18/SEC1 family.</text>
</comment>
<dbReference type="PANTHER" id="PTHR36617:SF15">
    <property type="entry name" value="REVERSE TRANSCRIPTASE ZINC-BINDING DOMAIN-CONTAINING PROTEIN"/>
    <property type="match status" value="1"/>
</dbReference>
<dbReference type="GO" id="GO:0016192">
    <property type="term" value="P:vesicle-mediated transport"/>
    <property type="evidence" value="ECO:0007669"/>
    <property type="project" value="InterPro"/>
</dbReference>
<gene>
    <name evidence="3" type="ORF">F3Y22_tig00110009pilonHSYRG00262</name>
</gene>
<dbReference type="AlphaFoldDB" id="A0A6A3BNK9"/>
<feature type="signal peptide" evidence="2">
    <location>
        <begin position="1"/>
        <end position="20"/>
    </location>
</feature>
<dbReference type="Pfam" id="PF00995">
    <property type="entry name" value="Sec1"/>
    <property type="match status" value="1"/>
</dbReference>
<dbReference type="InterPro" id="IPR001619">
    <property type="entry name" value="Sec1-like"/>
</dbReference>
<keyword evidence="2" id="KW-0732">Signal</keyword>
<dbReference type="PANTHER" id="PTHR36617">
    <property type="entry name" value="PROTEIN, PUTATIVE-RELATED"/>
    <property type="match status" value="1"/>
</dbReference>
<evidence type="ECO:0000256" key="1">
    <source>
        <dbReference type="ARBA" id="ARBA00009884"/>
    </source>
</evidence>
<protein>
    <submittedName>
        <fullName evidence="3">Uncharacterized protein</fullName>
    </submittedName>
</protein>
<comment type="caution">
    <text evidence="3">The sequence shown here is derived from an EMBL/GenBank/DDBJ whole genome shotgun (WGS) entry which is preliminary data.</text>
</comment>
<evidence type="ECO:0000313" key="4">
    <source>
        <dbReference type="Proteomes" id="UP000436088"/>
    </source>
</evidence>
<accession>A0A6A3BNK9</accession>
<evidence type="ECO:0000256" key="2">
    <source>
        <dbReference type="SAM" id="SignalP"/>
    </source>
</evidence>
<dbReference type="Gene3D" id="3.40.50.1910">
    <property type="match status" value="1"/>
</dbReference>
<dbReference type="Proteomes" id="UP000436088">
    <property type="component" value="Unassembled WGS sequence"/>
</dbReference>
<name>A0A6A3BNK9_HIBSY</name>
<feature type="chain" id="PRO_5025582591" evidence="2">
    <location>
        <begin position="21"/>
        <end position="978"/>
    </location>
</feature>
<sequence length="978" mass="113046">MATRVRLECLFWKLLIGVAAVEQRGDGGSSCGGRVYPRNIIPIREDALDLQNVKDHTLKAVQQVSLSAVSNIQGSVEPSTDGRSVVRSLDREFEGWFSEGDSSNFKSRVVNRRAKRLLLREALEQVNISTVSSLVFPDLLEENLATWWVGKRNQFPRASITELERKIHKLEEEIRNLQDVSDNGIAIELNVCRSELWRLHRIEEQIWHQNSRMKWVYDGDRNTRFFHTCASVRRKKNAMNALRVEGHIIQDPTVIKVTVRDHFFKIFNVRSTLEVDDIRFWYVLKEDILKVFHNFYLGKDGEHGINHTFITLFPKGSSIGCLDDYRPISLVEGVVKEWAESIGCSVGSFSSDYLGLPLISIRNSSALWDLVVQKFHKKLAASVYKTLNSIISNFLWGRGNGKNKIHWVNWSSVCKSKNEGGLGVWNLNSMNKELLGKWYWRKVPPQASWIWRSMVNNHFKDDTFVSKFQNLCSFQVGDGKFIRFWQDSWALDYPFLVIFPSLFSISSNKFGKLFEFGEFQSMGWIWDVQVRRNLNDWELEQWSNLMVIIPNYSLSKDSSDVLIWKGNGDGVYSVSSCVKLYSSGLEEVYFWENIIWKGLLPPRVESFMWQVVLQRQDVKNELLKNRVQGIKDVLYPLCSFKESSSLGPPTLLELKAIQRDVYAFIVKDRVDRLRVVEGVVRWVARITNLVADVLAKKLMYQQESGLFYFRRMEVSPLLLIVDRRDDLVTPLLNQWTNQAMVPELIGIQDNKVELRSVGKFPLDQQEVMPSSEQDAFFKANICIEKNDASDWGKGMKNIWEMHIPSDHSSWEKRSLTNIVKQAFELELLKSASAKEGIEVQIDSWGYIWKSCVIIFNSDEEMKEALKKEIVWKILQGENQAGFDLYLFWFILKFLAENFFDGGETPSESSEMKAYNLKSTDKTGTVWLVEDACKKVDSWMEQGTYSGFVEIGRGYQFSRKSRDGKRINEGMSDLHSFGR</sequence>
<dbReference type="EMBL" id="VEPZ02000810">
    <property type="protein sequence ID" value="KAE8718620.1"/>
    <property type="molecule type" value="Genomic_DNA"/>
</dbReference>
<dbReference type="InterPro" id="IPR036045">
    <property type="entry name" value="Sec1-like_sf"/>
</dbReference>
<reference evidence="3" key="1">
    <citation type="submission" date="2019-09" db="EMBL/GenBank/DDBJ databases">
        <title>Draft genome information of white flower Hibiscus syriacus.</title>
        <authorList>
            <person name="Kim Y.-M."/>
        </authorList>
    </citation>
    <scope>NUCLEOTIDE SEQUENCE [LARGE SCALE GENOMIC DNA]</scope>
    <source>
        <strain evidence="3">YM2019G1</strain>
    </source>
</reference>
<dbReference type="InterPro" id="IPR027482">
    <property type="entry name" value="Sec1-like_dom2"/>
</dbReference>